<evidence type="ECO:0008006" key="5">
    <source>
        <dbReference type="Google" id="ProtNLM"/>
    </source>
</evidence>
<keyword evidence="4" id="KW-1185">Reference proteome</keyword>
<organism evidence="3 4">
    <name type="scientific">Lithocarpus litseifolius</name>
    <dbReference type="NCBI Taxonomy" id="425828"/>
    <lineage>
        <taxon>Eukaryota</taxon>
        <taxon>Viridiplantae</taxon>
        <taxon>Streptophyta</taxon>
        <taxon>Embryophyta</taxon>
        <taxon>Tracheophyta</taxon>
        <taxon>Spermatophyta</taxon>
        <taxon>Magnoliopsida</taxon>
        <taxon>eudicotyledons</taxon>
        <taxon>Gunneridae</taxon>
        <taxon>Pentapetalae</taxon>
        <taxon>rosids</taxon>
        <taxon>fabids</taxon>
        <taxon>Fagales</taxon>
        <taxon>Fagaceae</taxon>
        <taxon>Lithocarpus</taxon>
    </lineage>
</organism>
<name>A0AAW2BF81_9ROSI</name>
<dbReference type="EMBL" id="JAZDWU010000012">
    <property type="protein sequence ID" value="KAK9984646.1"/>
    <property type="molecule type" value="Genomic_DNA"/>
</dbReference>
<dbReference type="PANTHER" id="PTHR47723">
    <property type="entry name" value="OS05G0353850 PROTEIN"/>
    <property type="match status" value="1"/>
</dbReference>
<dbReference type="CDD" id="cd06222">
    <property type="entry name" value="RNase_H_like"/>
    <property type="match status" value="1"/>
</dbReference>
<sequence>MHWVGWEKVTKSKAEGGLGIQTAKGRKLAYLSKLNWRFHEEKNALWSQVLRKQYLFQRRLLSSNEKSLPSSRTWKALQKGRVVFNVGTRWSLGRDSDISFWFDSWTSEGPLRNIVHGPLTREEEELRVGDVASDIGWNWCKISMELPAKIYMEIKAMPHSRVSDEKDKLIWAATSNGEFNLVSAYKLATTQADFAPPFNGSWIWKLNLLPKIQTFIWMCLHKSIATRECLAKRGLQINPSCPLCCQHPESILHLLRDCPVASNVWHNLNPQSLTPAFFSQDLHTWLETNYKVVNNASLFLVPWHTLFSFGIWTIWNHRNKVVFQSRVPSPFIHQEVIQRVLEYFLYDQGNSLYKPRVLKMVRWERPYRGWYKLNTDGSAAVNPGVAGGGSVIRVDADLRINALEVDLDAKVIADLLNNLGSSNASNSSIVADCRLLVSRIPQVKVKHCYRESNSYADALAWLGSKMSPDFLFYSSPPPSLFSIYVSDLYGLYHSRLCPGPVVIPPF</sequence>
<dbReference type="InterPro" id="IPR053151">
    <property type="entry name" value="RNase_H-like"/>
</dbReference>
<dbReference type="Proteomes" id="UP001459277">
    <property type="component" value="Unassembled WGS sequence"/>
</dbReference>
<comment type="caution">
    <text evidence="3">The sequence shown here is derived from an EMBL/GenBank/DDBJ whole genome shotgun (WGS) entry which is preliminary data.</text>
</comment>
<gene>
    <name evidence="3" type="ORF">SO802_034171</name>
</gene>
<feature type="domain" description="RNase H type-1" evidence="1">
    <location>
        <begin position="397"/>
        <end position="460"/>
    </location>
</feature>
<proteinExistence type="predicted"/>
<evidence type="ECO:0000313" key="4">
    <source>
        <dbReference type="Proteomes" id="UP001459277"/>
    </source>
</evidence>
<evidence type="ECO:0000259" key="2">
    <source>
        <dbReference type="Pfam" id="PF13966"/>
    </source>
</evidence>
<dbReference type="Pfam" id="PF13966">
    <property type="entry name" value="zf-RVT"/>
    <property type="match status" value="1"/>
</dbReference>
<reference evidence="3 4" key="1">
    <citation type="submission" date="2024-01" db="EMBL/GenBank/DDBJ databases">
        <title>A telomere-to-telomere, gap-free genome of sweet tea (Lithocarpus litseifolius).</title>
        <authorList>
            <person name="Zhou J."/>
        </authorList>
    </citation>
    <scope>NUCLEOTIDE SEQUENCE [LARGE SCALE GENOMIC DNA]</scope>
    <source>
        <strain evidence="3">Zhou-2022a</strain>
        <tissue evidence="3">Leaf</tissue>
    </source>
</reference>
<dbReference type="Pfam" id="PF13456">
    <property type="entry name" value="RVT_3"/>
    <property type="match status" value="1"/>
</dbReference>
<evidence type="ECO:0000313" key="3">
    <source>
        <dbReference type="EMBL" id="KAK9984646.1"/>
    </source>
</evidence>
<dbReference type="SUPFAM" id="SSF53098">
    <property type="entry name" value="Ribonuclease H-like"/>
    <property type="match status" value="1"/>
</dbReference>
<dbReference type="InterPro" id="IPR002156">
    <property type="entry name" value="RNaseH_domain"/>
</dbReference>
<dbReference type="AlphaFoldDB" id="A0AAW2BF81"/>
<dbReference type="InterPro" id="IPR044730">
    <property type="entry name" value="RNase_H-like_dom_plant"/>
</dbReference>
<evidence type="ECO:0000259" key="1">
    <source>
        <dbReference type="Pfam" id="PF13456"/>
    </source>
</evidence>
<dbReference type="InterPro" id="IPR026960">
    <property type="entry name" value="RVT-Znf"/>
</dbReference>
<dbReference type="GO" id="GO:0004523">
    <property type="term" value="F:RNA-DNA hybrid ribonuclease activity"/>
    <property type="evidence" value="ECO:0007669"/>
    <property type="project" value="InterPro"/>
</dbReference>
<dbReference type="GO" id="GO:0003676">
    <property type="term" value="F:nucleic acid binding"/>
    <property type="evidence" value="ECO:0007669"/>
    <property type="project" value="InterPro"/>
</dbReference>
<feature type="domain" description="Reverse transcriptase zinc-binding" evidence="2">
    <location>
        <begin position="179"/>
        <end position="265"/>
    </location>
</feature>
<dbReference type="PANTHER" id="PTHR47723:SF19">
    <property type="entry name" value="POLYNUCLEOTIDYL TRANSFERASE, RIBONUCLEASE H-LIKE SUPERFAMILY PROTEIN"/>
    <property type="match status" value="1"/>
</dbReference>
<dbReference type="InterPro" id="IPR012337">
    <property type="entry name" value="RNaseH-like_sf"/>
</dbReference>
<accession>A0AAW2BF81</accession>
<protein>
    <recommendedName>
        <fullName evidence="5">Reverse transcriptase zinc-binding domain-containing protein</fullName>
    </recommendedName>
</protein>